<accession>D5ABP5</accession>
<keyword evidence="1" id="KW-0812">Transmembrane</keyword>
<proteinExistence type="evidence at transcript level"/>
<keyword evidence="1" id="KW-0472">Membrane</keyword>
<keyword evidence="1" id="KW-1133">Transmembrane helix</keyword>
<organism evidence="2">
    <name type="scientific">Picea sitchensis</name>
    <name type="common">Sitka spruce</name>
    <name type="synonym">Pinus sitchensis</name>
    <dbReference type="NCBI Taxonomy" id="3332"/>
    <lineage>
        <taxon>Eukaryota</taxon>
        <taxon>Viridiplantae</taxon>
        <taxon>Streptophyta</taxon>
        <taxon>Embryophyta</taxon>
        <taxon>Tracheophyta</taxon>
        <taxon>Spermatophyta</taxon>
        <taxon>Pinopsida</taxon>
        <taxon>Pinidae</taxon>
        <taxon>Conifers I</taxon>
        <taxon>Pinales</taxon>
        <taxon>Pinaceae</taxon>
        <taxon>Picea</taxon>
    </lineage>
</organism>
<dbReference type="EMBL" id="BT123656">
    <property type="protein sequence ID" value="ADE76964.1"/>
    <property type="molecule type" value="mRNA"/>
</dbReference>
<sequence>MAMRFFFGFPLFVIFFFFLVLVWFVISFHFFLR</sequence>
<feature type="transmembrane region" description="Helical" evidence="1">
    <location>
        <begin position="6"/>
        <end position="32"/>
    </location>
</feature>
<name>D5ABP5_PICSI</name>
<evidence type="ECO:0000313" key="2">
    <source>
        <dbReference type="EMBL" id="ADE76964.1"/>
    </source>
</evidence>
<protein>
    <submittedName>
        <fullName evidence="2">Uncharacterized protein</fullName>
    </submittedName>
</protein>
<dbReference type="AlphaFoldDB" id="D5ABP5"/>
<evidence type="ECO:0000256" key="1">
    <source>
        <dbReference type="SAM" id="Phobius"/>
    </source>
</evidence>
<reference evidence="2" key="1">
    <citation type="submission" date="2010-04" db="EMBL/GenBank/DDBJ databases">
        <authorList>
            <person name="Reid K.E."/>
            <person name="Liao N."/>
            <person name="Chan S."/>
            <person name="Docking R."/>
            <person name="Taylor G."/>
            <person name="Moore R."/>
            <person name="Mayo M."/>
            <person name="Munro S."/>
            <person name="King J."/>
            <person name="Yanchuk A."/>
            <person name="Holt R."/>
            <person name="Jones S."/>
            <person name="Marra M."/>
            <person name="Ritland C.E."/>
            <person name="Ritland K."/>
            <person name="Bohlmann J."/>
        </authorList>
    </citation>
    <scope>NUCLEOTIDE SEQUENCE</scope>
    <source>
        <tissue evidence="2">Bud</tissue>
    </source>
</reference>